<reference evidence="1" key="3">
    <citation type="submission" date="2006-07" db="EMBL/GenBank/DDBJ databases">
        <authorList>
            <person name="Ryan J.T."/>
            <person name="Bruce A.G."/>
            <person name="Schultz E.R."/>
            <person name="Raden B.W."/>
            <person name="Rose T.M."/>
        </authorList>
    </citation>
    <scope>NUCLEOTIDE SEQUENCE</scope>
    <source>
        <strain evidence="1">442N</strain>
    </source>
</reference>
<proteinExistence type="predicted"/>
<accession>Q9ILX8</accession>
<name>Q9ILX8_9GAMA</name>
<dbReference type="Pfam" id="PF04797">
    <property type="entry name" value="Herpes_ORF11"/>
    <property type="match status" value="1"/>
</dbReference>
<reference evidence="1" key="2">
    <citation type="journal article" date="2003" name="J. Virol.">
        <title>Analysis of 4.3 kilobases of divergent locus B of macaque retroperitoneal fibromatosis-associated herpesvirus reveals a close similarity in gene sequence and genome organization to Kaposi's sarcoma-associated herpesvirus.</title>
        <authorList>
            <person name="Rose T.M."/>
            <person name="Ryan J.T."/>
            <person name="Schultz E.R."/>
            <person name="Raden B.W."/>
            <person name="Tsai C.C."/>
        </authorList>
    </citation>
    <scope>NUCLEOTIDE SEQUENCE</scope>
    <source>
        <strain evidence="1">442N</strain>
    </source>
</reference>
<dbReference type="InterPro" id="IPR006882">
    <property type="entry name" value="Herpes_Orf11"/>
</dbReference>
<dbReference type="EMBL" id="AF204166">
    <property type="protein sequence ID" value="AAF81663.2"/>
    <property type="molecule type" value="Genomic_DNA"/>
</dbReference>
<sequence length="411" mass="45407">MQTTATIVLGDWEVSLANCHFTCTGRREVPRARLRGGYFRLKLPFSVESLLKDHAAFGLVSDIRTLLGLNPCVAVVAEYRTETTAAGPTVVPCLITNLQAPLCIWIHTEGPDSSRARPRFCIFFVTPVQPHEMTTYVYHEDGGPSDGETYEPQGNLSTLPSGEFLLSGQLRAVAPRTYVTYFATPAPLSYMDLLSFEVTGPEGHNRNIFAPKYLTVAQSGHVYKLTAYNTLPQKVACLNFNLAFKPIDAPKILVMGQASPLMHTPVGAQVMAIYPDCEKTIQPGETTTLRIQLLFEQPSEEAPLAFVVIGLTDQEVFITSPSIVTQARSEQLWIFNPNNYPVHISRNTVVACAMACHIHPRSETTQTEGFSPAHRTWHIGSHEIQQGHGGITAPKCHIAIRKSPREEVMDH</sequence>
<reference evidence="1" key="1">
    <citation type="journal article" date="2000" name="J. Virol.">
        <title>Characterization of two divergent lineages of macaque rhadinoviruses related to Kaposi's sarcoma-associated herpesvirus.</title>
        <authorList>
            <person name="Schultz E.R."/>
            <person name="Rankin G.W.Jr."/>
            <person name="Blanc M.P."/>
            <person name="Raden B.W."/>
            <person name="Tsai C.C."/>
            <person name="Rose T.M."/>
        </authorList>
    </citation>
    <scope>NUCLEOTIDE SEQUENCE</scope>
    <source>
        <strain evidence="1">442N</strain>
    </source>
</reference>
<organism evidence="1">
    <name type="scientific">Retroperitoneal fibromatosis-associated herpesvirus</name>
    <dbReference type="NCBI Taxonomy" id="111469"/>
    <lineage>
        <taxon>Viruses</taxon>
        <taxon>Duplodnaviria</taxon>
        <taxon>Heunggongvirae</taxon>
        <taxon>Peploviricota</taxon>
        <taxon>Herviviricetes</taxon>
        <taxon>Herpesvirales</taxon>
        <taxon>Orthoherpesviridae</taxon>
        <taxon>Gammaherpesvirinae</taxon>
        <taxon>Rhadinovirus</taxon>
        <taxon>Rhadinovirus macacinegamma8</taxon>
        <taxon>Macacine gammaherpesvirus 8</taxon>
    </lineage>
</organism>
<evidence type="ECO:0000313" key="1">
    <source>
        <dbReference type="EMBL" id="AAF81663.2"/>
    </source>
</evidence>
<protein>
    <submittedName>
        <fullName evidence="1">Uncharacterized protein</fullName>
    </submittedName>
</protein>